<comment type="subcellular location">
    <subcellularLocation>
        <location evidence="1 7">Cell membrane</location>
        <topology evidence="1 7">Multi-pass membrane protein</topology>
    </subcellularLocation>
</comment>
<evidence type="ECO:0000256" key="7">
    <source>
        <dbReference type="RuleBase" id="RU362072"/>
    </source>
</evidence>
<keyword evidence="6 7" id="KW-0472">Membrane</keyword>
<evidence type="ECO:0000256" key="1">
    <source>
        <dbReference type="ARBA" id="ARBA00004651"/>
    </source>
</evidence>
<evidence type="ECO:0000313" key="8">
    <source>
        <dbReference type="EMBL" id="MDT0498224.1"/>
    </source>
</evidence>
<dbReference type="PANTHER" id="PTHR30065:SF1">
    <property type="entry name" value="SURFACE PRESENTATION OF ANTIGENS PROTEIN SPAR"/>
    <property type="match status" value="1"/>
</dbReference>
<feature type="transmembrane region" description="Helical" evidence="7">
    <location>
        <begin position="178"/>
        <end position="205"/>
    </location>
</feature>
<keyword evidence="9" id="KW-1185">Reference proteome</keyword>
<gene>
    <name evidence="8" type="primary">sctT</name>
    <name evidence="8" type="ORF">RM530_12730</name>
</gene>
<dbReference type="InterPro" id="IPR006304">
    <property type="entry name" value="T3SS_SpaR/YscT"/>
</dbReference>
<comment type="similarity">
    <text evidence="2 7">Belongs to the FliR/MopE/SpaR family.</text>
</comment>
<dbReference type="NCBIfam" id="TIGR01401">
    <property type="entry name" value="fliR_like_III"/>
    <property type="match status" value="1"/>
</dbReference>
<evidence type="ECO:0000313" key="9">
    <source>
        <dbReference type="Proteomes" id="UP001254608"/>
    </source>
</evidence>
<organism evidence="8 9">
    <name type="scientific">Banduia mediterranea</name>
    <dbReference type="NCBI Taxonomy" id="3075609"/>
    <lineage>
        <taxon>Bacteria</taxon>
        <taxon>Pseudomonadati</taxon>
        <taxon>Pseudomonadota</taxon>
        <taxon>Gammaproteobacteria</taxon>
        <taxon>Nevskiales</taxon>
        <taxon>Algiphilaceae</taxon>
        <taxon>Banduia</taxon>
    </lineage>
</organism>
<evidence type="ECO:0000256" key="4">
    <source>
        <dbReference type="ARBA" id="ARBA00022692"/>
    </source>
</evidence>
<keyword evidence="5 7" id="KW-1133">Transmembrane helix</keyword>
<dbReference type="PRINTS" id="PR00953">
    <property type="entry name" value="TYPE3IMRPROT"/>
</dbReference>
<feature type="transmembrane region" description="Helical" evidence="7">
    <location>
        <begin position="78"/>
        <end position="102"/>
    </location>
</feature>
<comment type="caution">
    <text evidence="8">The sequence shown here is derived from an EMBL/GenBank/DDBJ whole genome shotgun (WGS) entry which is preliminary data.</text>
</comment>
<dbReference type="EMBL" id="JAVRIC010000018">
    <property type="protein sequence ID" value="MDT0498224.1"/>
    <property type="molecule type" value="Genomic_DNA"/>
</dbReference>
<name>A0ABU2WKT1_9GAMM</name>
<evidence type="ECO:0000256" key="6">
    <source>
        <dbReference type="ARBA" id="ARBA00023136"/>
    </source>
</evidence>
<evidence type="ECO:0000256" key="5">
    <source>
        <dbReference type="ARBA" id="ARBA00022989"/>
    </source>
</evidence>
<dbReference type="Proteomes" id="UP001254608">
    <property type="component" value="Unassembled WGS sequence"/>
</dbReference>
<keyword evidence="3 7" id="KW-1003">Cell membrane</keyword>
<feature type="transmembrane region" description="Helical" evidence="7">
    <location>
        <begin position="132"/>
        <end position="157"/>
    </location>
</feature>
<accession>A0ABU2WKT1</accession>
<sequence>MNGFDSVGEVMLALALTVPRIAAAFLVLPLMSSETVPALVRNSFYVSLAIIALPVAMSAAPMGAMGAGTWPLVILKELLIGALLGFTFGSVFWALGTAGGMIDTQIGANFSNVVDPIQGHQTSLTGQLFSQLAAWLFMASGAFLVFLDILMSSYQLWPVQNVLPALNPAGAGFMVGQLSYLMSSALLFAAPAMVVMSIVDFSFGLVNRYAQQLNVFALTLPIKAWLAQWVILLTLGLIVEVVLRKLFQNRELIEVFKRLLPVP</sequence>
<evidence type="ECO:0000256" key="2">
    <source>
        <dbReference type="ARBA" id="ARBA00009772"/>
    </source>
</evidence>
<keyword evidence="4 7" id="KW-0812">Transmembrane</keyword>
<dbReference type="Pfam" id="PF01311">
    <property type="entry name" value="Bac_export_1"/>
    <property type="match status" value="1"/>
</dbReference>
<feature type="transmembrane region" description="Helical" evidence="7">
    <location>
        <begin position="44"/>
        <end position="66"/>
    </location>
</feature>
<feature type="transmembrane region" description="Helical" evidence="7">
    <location>
        <begin position="12"/>
        <end position="32"/>
    </location>
</feature>
<dbReference type="RefSeq" id="WP_311365593.1">
    <property type="nucleotide sequence ID" value="NZ_JAVRIC010000018.1"/>
</dbReference>
<proteinExistence type="inferred from homology"/>
<dbReference type="InterPro" id="IPR002010">
    <property type="entry name" value="T3SS_IM_R"/>
</dbReference>
<protein>
    <submittedName>
        <fullName evidence="8">Type III secretion system export apparatus subunit SctT</fullName>
    </submittedName>
</protein>
<reference evidence="8 9" key="1">
    <citation type="submission" date="2023-09" db="EMBL/GenBank/DDBJ databases">
        <authorList>
            <person name="Rey-Velasco X."/>
        </authorList>
    </citation>
    <scope>NUCLEOTIDE SEQUENCE [LARGE SCALE GENOMIC DNA]</scope>
    <source>
        <strain evidence="8 9">W345</strain>
    </source>
</reference>
<dbReference type="PANTHER" id="PTHR30065">
    <property type="entry name" value="FLAGELLAR BIOSYNTHETIC PROTEIN FLIR"/>
    <property type="match status" value="1"/>
</dbReference>
<evidence type="ECO:0000256" key="3">
    <source>
        <dbReference type="ARBA" id="ARBA00022475"/>
    </source>
</evidence>